<dbReference type="Pfam" id="PF07969">
    <property type="entry name" value="Amidohydro_3"/>
    <property type="match status" value="1"/>
</dbReference>
<dbReference type="AlphaFoldDB" id="A0A8E7B347"/>
<feature type="domain" description="Amidohydrolase 3" evidence="1">
    <location>
        <begin position="87"/>
        <end position="617"/>
    </location>
</feature>
<dbReference type="EMBL" id="CP075546">
    <property type="protein sequence ID" value="QVV89582.1"/>
    <property type="molecule type" value="Genomic_DNA"/>
</dbReference>
<dbReference type="InterPro" id="IPR032466">
    <property type="entry name" value="Metal_Hydrolase"/>
</dbReference>
<dbReference type="SUPFAM" id="SSF51338">
    <property type="entry name" value="Composite domain of metallo-dependent hydrolases"/>
    <property type="match status" value="1"/>
</dbReference>
<dbReference type="GeneID" id="65096198"/>
<evidence type="ECO:0000259" key="1">
    <source>
        <dbReference type="Pfam" id="PF07969"/>
    </source>
</evidence>
<dbReference type="PANTHER" id="PTHR22642">
    <property type="entry name" value="IMIDAZOLONEPROPIONASE"/>
    <property type="match status" value="1"/>
</dbReference>
<dbReference type="InterPro" id="IPR011059">
    <property type="entry name" value="Metal-dep_hydrolase_composite"/>
</dbReference>
<dbReference type="SUPFAM" id="SSF51556">
    <property type="entry name" value="Metallo-dependent hydrolases"/>
    <property type="match status" value="1"/>
</dbReference>
<protein>
    <submittedName>
        <fullName evidence="2">Amidohydrolase</fullName>
    </submittedName>
</protein>
<evidence type="ECO:0000313" key="2">
    <source>
        <dbReference type="EMBL" id="QVV89582.1"/>
    </source>
</evidence>
<keyword evidence="3" id="KW-1185">Reference proteome</keyword>
<organism evidence="2 3">
    <name type="scientific">Methanospirillum purgamenti</name>
    <dbReference type="NCBI Taxonomy" id="2834276"/>
    <lineage>
        <taxon>Archaea</taxon>
        <taxon>Methanobacteriati</taxon>
        <taxon>Methanobacteriota</taxon>
        <taxon>Stenosarchaea group</taxon>
        <taxon>Methanomicrobia</taxon>
        <taxon>Methanomicrobiales</taxon>
        <taxon>Methanospirillaceae</taxon>
        <taxon>Methanospirillum</taxon>
    </lineage>
</organism>
<accession>A0A8E7B347</accession>
<dbReference type="Gene3D" id="2.30.40.10">
    <property type="entry name" value="Urease, subunit C, domain 1"/>
    <property type="match status" value="1"/>
</dbReference>
<dbReference type="InterPro" id="IPR033932">
    <property type="entry name" value="YtcJ-like"/>
</dbReference>
<dbReference type="Proteomes" id="UP000680656">
    <property type="component" value="Chromosome"/>
</dbReference>
<dbReference type="CDD" id="cd01300">
    <property type="entry name" value="YtcJ_like"/>
    <property type="match status" value="1"/>
</dbReference>
<proteinExistence type="predicted"/>
<dbReference type="Gene3D" id="3.10.310.70">
    <property type="match status" value="1"/>
</dbReference>
<gene>
    <name evidence="2" type="ORF">KHC33_03400</name>
</gene>
<dbReference type="PANTHER" id="PTHR22642:SF2">
    <property type="entry name" value="PROTEIN LONG AFTER FAR-RED 3"/>
    <property type="match status" value="1"/>
</dbReference>
<dbReference type="KEGG" id="mrtj:KHC33_03400"/>
<evidence type="ECO:0000313" key="3">
    <source>
        <dbReference type="Proteomes" id="UP000680656"/>
    </source>
</evidence>
<reference evidence="2 3" key="1">
    <citation type="submission" date="2021-05" db="EMBL/GenBank/DDBJ databases">
        <title>A novel Methanospirillum isolate from a pyrite-forming mixed culture.</title>
        <authorList>
            <person name="Bunk B."/>
            <person name="Sproer C."/>
            <person name="Spring S."/>
            <person name="Pester M."/>
        </authorList>
    </citation>
    <scope>NUCLEOTIDE SEQUENCE [LARGE SCALE GENOMIC DNA]</scope>
    <source>
        <strain evidence="2 3">J.3.6.1-F.2.7.3</strain>
    </source>
</reference>
<dbReference type="Gene3D" id="3.20.20.140">
    <property type="entry name" value="Metal-dependent hydrolases"/>
    <property type="match status" value="2"/>
</dbReference>
<name>A0A8E7B347_9EURY</name>
<keyword evidence="2" id="KW-0378">Hydrolase</keyword>
<dbReference type="GO" id="GO:0016810">
    <property type="term" value="F:hydrolase activity, acting on carbon-nitrogen (but not peptide) bonds"/>
    <property type="evidence" value="ECO:0007669"/>
    <property type="project" value="InterPro"/>
</dbReference>
<dbReference type="RefSeq" id="WP_214420374.1">
    <property type="nucleotide sequence ID" value="NZ_CP075546.1"/>
</dbReference>
<sequence length="629" mass="69311">MLISPRFLLITLICLVSPCLLITSVFSEGLPVSEHADIVLMNGTVYTVQYGTDWPDTPQEAIAIHGRTILAVDSNNGIEPYIGPETQVHDLKGKMVLPGFIDTHIHLGAAAQIMAGVDLLPCTSPSEIQSTIRDYAEKNKDIPVIRGFGWNYFLFNESGPHKEMLDQVISDKPVILTSFDGHATWVNSRALEIAGITGSTPEPTGGKIERDSDGNPTGVLREMAASNLVTNKVPPLTIAQRKEMLEKILPRAAEAGITTADDAAVSPEIISAFADLEDEGKLPVRVFGEIVALPELGVEEIPLMEAERSIFYPGYPAIEEGYSYIDDLPGLLDGESQYNVTLSTIPDYSDDEGLFRIQTGKLFLDGVVEGHTGYLIEPYADEPSTYGTINWDVNKFQDMIEALDSLGFQIDIHAIGDGAVRMCLDAYQNAQEKNGIRDSRHKISHIQLIDPSDVHRIHELGIIAALQPNWFYYDENFEHVSLPYLGEERAHRMYSLKTILDSGAMVAFGTDYPVGTDYLTYNPLDGIRTAVTRLPLPPDSPITEPYHPEELIDLKTAIEAYTYWGAYTNFMENSTGTLEKGKLADIVVLDKDLFSMPLTDINKARVAATYLEGKKVYADADFSADTAKN</sequence>
<dbReference type="InterPro" id="IPR013108">
    <property type="entry name" value="Amidohydro_3"/>
</dbReference>